<dbReference type="Pfam" id="PF08352">
    <property type="entry name" value="oligo_HPY"/>
    <property type="match status" value="2"/>
</dbReference>
<evidence type="ECO:0000256" key="3">
    <source>
        <dbReference type="ARBA" id="ARBA00022448"/>
    </source>
</evidence>
<feature type="domain" description="ABC transporter" evidence="8">
    <location>
        <begin position="280"/>
        <end position="521"/>
    </location>
</feature>
<gene>
    <name evidence="9" type="ordered locus">Sked_16500</name>
</gene>
<dbReference type="eggNOG" id="COG4172">
    <property type="taxonomic scope" value="Bacteria"/>
</dbReference>
<keyword evidence="10" id="KW-1185">Reference proteome</keyword>
<dbReference type="Pfam" id="PF00005">
    <property type="entry name" value="ABC_tran"/>
    <property type="match status" value="2"/>
</dbReference>
<dbReference type="HOGENOM" id="CLU_000604_86_0_11"/>
<dbReference type="SMART" id="SM00382">
    <property type="entry name" value="AAA"/>
    <property type="match status" value="2"/>
</dbReference>
<dbReference type="CDD" id="cd03257">
    <property type="entry name" value="ABC_NikE_OppD_transporters"/>
    <property type="match status" value="2"/>
</dbReference>
<proteinExistence type="inferred from homology"/>
<dbReference type="KEGG" id="ske:Sked_16500"/>
<protein>
    <submittedName>
        <fullName evidence="9">ATPase component of various ABC-type transport systems with duplicated ATPase domain</fullName>
    </submittedName>
</protein>
<keyword evidence="6" id="KW-0067">ATP-binding</keyword>
<dbReference type="EMBL" id="CP001819">
    <property type="protein sequence ID" value="ACZ21585.1"/>
    <property type="molecule type" value="Genomic_DNA"/>
</dbReference>
<evidence type="ECO:0000313" key="9">
    <source>
        <dbReference type="EMBL" id="ACZ21585.1"/>
    </source>
</evidence>
<dbReference type="PROSITE" id="PS00211">
    <property type="entry name" value="ABC_TRANSPORTER_1"/>
    <property type="match status" value="2"/>
</dbReference>
<dbReference type="STRING" id="446469.Sked_16500"/>
<dbReference type="SUPFAM" id="SSF52540">
    <property type="entry name" value="P-loop containing nucleoside triphosphate hydrolases"/>
    <property type="match status" value="2"/>
</dbReference>
<dbReference type="Proteomes" id="UP000000322">
    <property type="component" value="Chromosome"/>
</dbReference>
<keyword evidence="4" id="KW-1003">Cell membrane</keyword>
<dbReference type="GO" id="GO:0005524">
    <property type="term" value="F:ATP binding"/>
    <property type="evidence" value="ECO:0007669"/>
    <property type="project" value="UniProtKB-KW"/>
</dbReference>
<evidence type="ECO:0000256" key="4">
    <source>
        <dbReference type="ARBA" id="ARBA00022475"/>
    </source>
</evidence>
<dbReference type="GO" id="GO:0016887">
    <property type="term" value="F:ATP hydrolysis activity"/>
    <property type="evidence" value="ECO:0007669"/>
    <property type="project" value="InterPro"/>
</dbReference>
<dbReference type="GO" id="GO:0005886">
    <property type="term" value="C:plasma membrane"/>
    <property type="evidence" value="ECO:0007669"/>
    <property type="project" value="UniProtKB-SubCell"/>
</dbReference>
<dbReference type="AlphaFoldDB" id="D1BGK8"/>
<dbReference type="InterPro" id="IPR050388">
    <property type="entry name" value="ABC_Ni/Peptide_Import"/>
</dbReference>
<feature type="domain" description="ABC transporter" evidence="8">
    <location>
        <begin position="6"/>
        <end position="258"/>
    </location>
</feature>
<dbReference type="PANTHER" id="PTHR43297:SF2">
    <property type="entry name" value="DIPEPTIDE TRANSPORT ATP-BINDING PROTEIN DPPD"/>
    <property type="match status" value="1"/>
</dbReference>
<dbReference type="InterPro" id="IPR013563">
    <property type="entry name" value="Oligopep_ABC_C"/>
</dbReference>
<dbReference type="InterPro" id="IPR003439">
    <property type="entry name" value="ABC_transporter-like_ATP-bd"/>
</dbReference>
<dbReference type="RefSeq" id="WP_012866654.1">
    <property type="nucleotide sequence ID" value="NC_013521.1"/>
</dbReference>
<dbReference type="Gene3D" id="3.40.50.300">
    <property type="entry name" value="P-loop containing nucleotide triphosphate hydrolases"/>
    <property type="match status" value="2"/>
</dbReference>
<dbReference type="InterPro" id="IPR027417">
    <property type="entry name" value="P-loop_NTPase"/>
</dbReference>
<name>D1BGK8_SANKS</name>
<evidence type="ECO:0000256" key="6">
    <source>
        <dbReference type="ARBA" id="ARBA00022840"/>
    </source>
</evidence>
<reference evidence="9 10" key="1">
    <citation type="journal article" date="2009" name="Stand. Genomic Sci.">
        <title>Complete genome sequence of Sanguibacter keddieii type strain (ST-74).</title>
        <authorList>
            <person name="Ivanova N."/>
            <person name="Sikorski J."/>
            <person name="Sims D."/>
            <person name="Brettin T."/>
            <person name="Detter J.C."/>
            <person name="Han C."/>
            <person name="Lapidus A."/>
            <person name="Copeland A."/>
            <person name="Glavina Del Rio T."/>
            <person name="Nolan M."/>
            <person name="Chen F."/>
            <person name="Lucas S."/>
            <person name="Tice H."/>
            <person name="Cheng J.F."/>
            <person name="Bruce D."/>
            <person name="Goodwin L."/>
            <person name="Pitluck S."/>
            <person name="Pati A."/>
            <person name="Mavromatis K."/>
            <person name="Chen A."/>
            <person name="Palaniappan K."/>
            <person name="D'haeseleer P."/>
            <person name="Chain P."/>
            <person name="Bristow J."/>
            <person name="Eisen J.A."/>
            <person name="Markowitz V."/>
            <person name="Hugenholtz P."/>
            <person name="Goker M."/>
            <person name="Pukall R."/>
            <person name="Klenk H.P."/>
            <person name="Kyrpides N.C."/>
        </authorList>
    </citation>
    <scope>NUCLEOTIDE SEQUENCE [LARGE SCALE GENOMIC DNA]</scope>
    <source>
        <strain evidence="10">ATCC 51767 / DSM 10542 / NCFB 3025 / ST-74</strain>
    </source>
</reference>
<evidence type="ECO:0000313" key="10">
    <source>
        <dbReference type="Proteomes" id="UP000000322"/>
    </source>
</evidence>
<dbReference type="NCBIfam" id="NF008453">
    <property type="entry name" value="PRK11308.1"/>
    <property type="match status" value="2"/>
</dbReference>
<keyword evidence="7" id="KW-0472">Membrane</keyword>
<dbReference type="GO" id="GO:0015833">
    <property type="term" value="P:peptide transport"/>
    <property type="evidence" value="ECO:0007669"/>
    <property type="project" value="InterPro"/>
</dbReference>
<organism evidence="9 10">
    <name type="scientific">Sanguibacter keddieii (strain ATCC 51767 / DSM 10542 / NCFB 3025 / ST-74)</name>
    <dbReference type="NCBI Taxonomy" id="446469"/>
    <lineage>
        <taxon>Bacteria</taxon>
        <taxon>Bacillati</taxon>
        <taxon>Actinomycetota</taxon>
        <taxon>Actinomycetes</taxon>
        <taxon>Micrococcales</taxon>
        <taxon>Sanguibacteraceae</taxon>
        <taxon>Sanguibacter</taxon>
    </lineage>
</organism>
<dbReference type="OrthoDB" id="4008250at2"/>
<evidence type="ECO:0000256" key="7">
    <source>
        <dbReference type="ARBA" id="ARBA00023136"/>
    </source>
</evidence>
<evidence type="ECO:0000256" key="2">
    <source>
        <dbReference type="ARBA" id="ARBA00005417"/>
    </source>
</evidence>
<accession>D1BGK8</accession>
<dbReference type="InterPro" id="IPR003593">
    <property type="entry name" value="AAA+_ATPase"/>
</dbReference>
<dbReference type="PANTHER" id="PTHR43297">
    <property type="entry name" value="OLIGOPEPTIDE TRANSPORT ATP-BINDING PROTEIN APPD"/>
    <property type="match status" value="1"/>
</dbReference>
<comment type="subcellular location">
    <subcellularLocation>
        <location evidence="1">Cell membrane</location>
        <topology evidence="1">Peripheral membrane protein</topology>
    </subcellularLocation>
</comment>
<keyword evidence="5" id="KW-0547">Nucleotide-binding</keyword>
<evidence type="ECO:0000259" key="8">
    <source>
        <dbReference type="PROSITE" id="PS50893"/>
    </source>
</evidence>
<dbReference type="InterPro" id="IPR017871">
    <property type="entry name" value="ABC_transporter-like_CS"/>
</dbReference>
<evidence type="ECO:0000256" key="1">
    <source>
        <dbReference type="ARBA" id="ARBA00004202"/>
    </source>
</evidence>
<comment type="similarity">
    <text evidence="2">Belongs to the ABC transporter superfamily.</text>
</comment>
<sequence length="531" mass="56774">MSTPVLTVTDLSVSIGRREIVHGLGFAVEPGGTLGIVGESGSGKSLSVLAATGLLDAPGARVTGSSVLRGAGDKDGVQLVGASPKALRKVHGNSIGFVFQDPSTSLHPLLTLERQITETLETHRGLSRRQARTRALELLEAVGLPDPERRLDSYPHQLSGGQRQRVMIAIALACDPALLVADEPTTALDVTTQAQIISLVQQLQHDRGTAVVWISHDLGVVGQVADDVLVLRDGEAVEHRPVLDLLDSPQHPYTQKLLEARPRLGKVAPPAPEGEVLLSVRDLDVKFPVQTPVGKTVVHAVDGVSFDVQRGRTLGIVGESGSGKSTIANALTGLVAPESGTATLGGTDLFRADRGLRRRLAMVFQDPFSSLDPRMRVGDSIDEPLRVHGLPSSGTRAERIEELLGLVDLPADFATRYPHELSGGQRQRISIARALALEPDVVILDEATASLDVSIQARVLELLRRLQVELGLTYVFIAHDLAIVQEMSHDVLVMQNGRAVEHAPAGRLFAEPAEEYTRALLAAVPPERPGR</sequence>
<keyword evidence="3" id="KW-0813">Transport</keyword>
<evidence type="ECO:0000256" key="5">
    <source>
        <dbReference type="ARBA" id="ARBA00022741"/>
    </source>
</evidence>
<dbReference type="NCBIfam" id="NF007739">
    <property type="entry name" value="PRK10419.1"/>
    <property type="match status" value="2"/>
</dbReference>
<dbReference type="PROSITE" id="PS50893">
    <property type="entry name" value="ABC_TRANSPORTER_2"/>
    <property type="match status" value="2"/>
</dbReference>